<dbReference type="Proteomes" id="UP000014160">
    <property type="component" value="Unassembled WGS sequence"/>
</dbReference>
<name>R2VLD9_9ENTE</name>
<organism evidence="1 3">
    <name type="scientific">Enterococcus gilvus ATCC BAA-350</name>
    <dbReference type="NCBI Taxonomy" id="1158614"/>
    <lineage>
        <taxon>Bacteria</taxon>
        <taxon>Bacillati</taxon>
        <taxon>Bacillota</taxon>
        <taxon>Bacilli</taxon>
        <taxon>Lactobacillales</taxon>
        <taxon>Enterococcaceae</taxon>
        <taxon>Enterococcus</taxon>
    </lineage>
</organism>
<sequence>MANKVKVWTKQHEGILQVLDQTGRFLAQKNYIQQKMEDHAPLYLGVYEWYFHRASKIVPPPIDAKYPIWVSLSKEERIANSEGNVILEVELEKEQLLIVDLLKWGNIVNHLYIPKDLADQKEHARMLNTYGIDDVTAFMTPFYPNIKRKIEQSHDRLFDDTSVLGERKVGTIWEIRTEWITKIIR</sequence>
<dbReference type="InterPro" id="IPR024211">
    <property type="entry name" value="DUF3841"/>
</dbReference>
<dbReference type="eggNOG" id="ENOG502ZCB8">
    <property type="taxonomic scope" value="Bacteria"/>
</dbReference>
<accession>R2VLD9</accession>
<comment type="caution">
    <text evidence="1">The sequence shown here is derived from an EMBL/GenBank/DDBJ whole genome shotgun (WGS) entry which is preliminary data.</text>
</comment>
<dbReference type="Proteomes" id="UP000013750">
    <property type="component" value="Unassembled WGS sequence"/>
</dbReference>
<dbReference type="HOGENOM" id="CLU_099014_0_0_9"/>
<reference evidence="2 4" key="2">
    <citation type="submission" date="2013-03" db="EMBL/GenBank/DDBJ databases">
        <title>The Genome Sequence of Enterococcus gilvus ATCC BAA-350 (PacBio/Illumina hybrid assembly).</title>
        <authorList>
            <consortium name="The Broad Institute Genomics Platform"/>
            <consortium name="The Broad Institute Genome Sequencing Center for Infectious Disease"/>
            <person name="Earl A."/>
            <person name="Russ C."/>
            <person name="Gilmore M."/>
            <person name="Surin D."/>
            <person name="Walker B."/>
            <person name="Young S."/>
            <person name="Zeng Q."/>
            <person name="Gargeya S."/>
            <person name="Fitzgerald M."/>
            <person name="Haas B."/>
            <person name="Abouelleil A."/>
            <person name="Allen A.W."/>
            <person name="Alvarado L."/>
            <person name="Arachchi H.M."/>
            <person name="Berlin A.M."/>
            <person name="Chapman S.B."/>
            <person name="Gainer-Dewar J."/>
            <person name="Goldberg J."/>
            <person name="Griggs A."/>
            <person name="Gujja S."/>
            <person name="Hansen M."/>
            <person name="Howarth C."/>
            <person name="Imamovic A."/>
            <person name="Ireland A."/>
            <person name="Larimer J."/>
            <person name="McCowan C."/>
            <person name="Murphy C."/>
            <person name="Pearson M."/>
            <person name="Poon T.W."/>
            <person name="Priest M."/>
            <person name="Roberts A."/>
            <person name="Saif S."/>
            <person name="Shea T."/>
            <person name="Sisk P."/>
            <person name="Sykes S."/>
            <person name="Wortman J."/>
            <person name="Nusbaum C."/>
            <person name="Birren B."/>
        </authorList>
    </citation>
    <scope>NUCLEOTIDE SEQUENCE [LARGE SCALE GENOMIC DNA]</scope>
    <source>
        <strain evidence="2 4">ATCC BAA-350</strain>
    </source>
</reference>
<evidence type="ECO:0000313" key="2">
    <source>
        <dbReference type="EMBL" id="EOW79707.1"/>
    </source>
</evidence>
<dbReference type="EMBL" id="AJDQ01000003">
    <property type="protein sequence ID" value="EOI58441.1"/>
    <property type="molecule type" value="Genomic_DNA"/>
</dbReference>
<evidence type="ECO:0008006" key="5">
    <source>
        <dbReference type="Google" id="ProtNLM"/>
    </source>
</evidence>
<proteinExistence type="predicted"/>
<dbReference type="EMBL" id="ASWH01000002">
    <property type="protein sequence ID" value="EOW79707.1"/>
    <property type="molecule type" value="Genomic_DNA"/>
</dbReference>
<dbReference type="OrthoDB" id="286252at2"/>
<reference evidence="1 3" key="1">
    <citation type="submission" date="2013-02" db="EMBL/GenBank/DDBJ databases">
        <title>The Genome Sequence of Enterococcus gilvus ATCC BAA-350.</title>
        <authorList>
            <consortium name="The Broad Institute Genome Sequencing Platform"/>
            <consortium name="The Broad Institute Genome Sequencing Center for Infectious Disease"/>
            <person name="Earl A.M."/>
            <person name="Gilmore M.S."/>
            <person name="Lebreton F."/>
            <person name="Walker B."/>
            <person name="Young S.K."/>
            <person name="Zeng Q."/>
            <person name="Gargeya S."/>
            <person name="Fitzgerald M."/>
            <person name="Haas B."/>
            <person name="Abouelleil A."/>
            <person name="Alvarado L."/>
            <person name="Arachchi H.M."/>
            <person name="Berlin A.M."/>
            <person name="Chapman S.B."/>
            <person name="Dewar J."/>
            <person name="Goldberg J."/>
            <person name="Griggs A."/>
            <person name="Gujja S."/>
            <person name="Hansen M."/>
            <person name="Howarth C."/>
            <person name="Imamovic A."/>
            <person name="Larimer J."/>
            <person name="McCowan C."/>
            <person name="Murphy C."/>
            <person name="Neiman D."/>
            <person name="Pearson M."/>
            <person name="Priest M."/>
            <person name="Roberts A."/>
            <person name="Saif S."/>
            <person name="Shea T."/>
            <person name="Sisk P."/>
            <person name="Sykes S."/>
            <person name="Wortman J."/>
            <person name="Nusbaum C."/>
            <person name="Birren B."/>
        </authorList>
    </citation>
    <scope>NUCLEOTIDE SEQUENCE [LARGE SCALE GENOMIC DNA]</scope>
    <source>
        <strain evidence="1 3">ATCC BAA-350</strain>
    </source>
</reference>
<dbReference type="AlphaFoldDB" id="R2VLD9"/>
<protein>
    <recommendedName>
        <fullName evidence="5">DUF3841 domain-containing protein</fullName>
    </recommendedName>
</protein>
<gene>
    <name evidence="2" type="ORF">I592_03847</name>
    <name evidence="1" type="ORF">UKC_00514</name>
</gene>
<evidence type="ECO:0000313" key="3">
    <source>
        <dbReference type="Proteomes" id="UP000013750"/>
    </source>
</evidence>
<evidence type="ECO:0000313" key="4">
    <source>
        <dbReference type="Proteomes" id="UP000014160"/>
    </source>
</evidence>
<dbReference type="Pfam" id="PF12952">
    <property type="entry name" value="DUF3841"/>
    <property type="match status" value="1"/>
</dbReference>
<evidence type="ECO:0000313" key="1">
    <source>
        <dbReference type="EMBL" id="EOI58441.1"/>
    </source>
</evidence>
<dbReference type="RefSeq" id="WP_010778963.1">
    <property type="nucleotide sequence ID" value="NZ_ASWH01000002.1"/>
</dbReference>
<keyword evidence="4" id="KW-1185">Reference proteome</keyword>
<dbReference type="PATRIC" id="fig|1158614.3.peg.528"/>